<dbReference type="Pfam" id="PF13416">
    <property type="entry name" value="SBP_bac_8"/>
    <property type="match status" value="1"/>
</dbReference>
<dbReference type="InterPro" id="IPR006059">
    <property type="entry name" value="SBP"/>
</dbReference>
<evidence type="ECO:0000256" key="3">
    <source>
        <dbReference type="ARBA" id="ARBA00022729"/>
    </source>
</evidence>
<evidence type="ECO:0000313" key="7">
    <source>
        <dbReference type="Proteomes" id="UP000289166"/>
    </source>
</evidence>
<dbReference type="GO" id="GO:0042956">
    <property type="term" value="P:maltodextrin transmembrane transport"/>
    <property type="evidence" value="ECO:0007669"/>
    <property type="project" value="TreeGrafter"/>
</dbReference>
<dbReference type="EMBL" id="RLII01000004">
    <property type="protein sequence ID" value="RXE59842.1"/>
    <property type="molecule type" value="Genomic_DNA"/>
</dbReference>
<comment type="caution">
    <text evidence="6">The sequence shown here is derived from an EMBL/GenBank/DDBJ whole genome shotgun (WGS) entry which is preliminary data.</text>
</comment>
<sequence length="460" mass="49786">MLKKVIALMLVAVMALSLAACGGDEPQPQGSPDGGNTQASPDSGNAAKDPVTLTLWIMPNSNTPDQDFLGVIKPFTDANPHITVQPTVVDWGAAWTKITAAATSGEAPDITQLGSTWTAAIGAMGALVDLNGKIQKDIFVDSTLQSIGIRGKDEMYGMPWFSETRALFYRTDAAEKAGVNPEADFATWDGYKAALKKLNGIEVDGQKLPALGMPGKNDWNVIHNFAWWIYGAGGDLISEDGLTATFSTDEALQGIKFYSELAVEGLMDKPSLEKNTSDIESTFTTGGYATSFLGPWNIATLKRNKAEQGIDIVDKVAVSMVPAGPKGRVAFLGGSNISIFKSSKNQEAALELLKYLSSKEAQVEYSKVTGMLPTVKTAYEDPYFESDAMMKVFKDQMQYAKHYASIPGWAPSETYFQQGLSKIWDNAMGIEGAYDYEKTKAIVKEVETQINTVLKENKVD</sequence>
<protein>
    <submittedName>
        <fullName evidence="6">Extracellular solute-binding protein</fullName>
    </submittedName>
</protein>
<feature type="chain" id="PRO_5020786085" evidence="5">
    <location>
        <begin position="20"/>
        <end position="460"/>
    </location>
</feature>
<dbReference type="RefSeq" id="WP_128705843.1">
    <property type="nucleotide sequence ID" value="NZ_RLII01000004.1"/>
</dbReference>
<evidence type="ECO:0000313" key="6">
    <source>
        <dbReference type="EMBL" id="RXE59842.1"/>
    </source>
</evidence>
<proteinExistence type="inferred from homology"/>
<dbReference type="PANTHER" id="PTHR30061">
    <property type="entry name" value="MALTOSE-BINDING PERIPLASMIC PROTEIN"/>
    <property type="match status" value="1"/>
</dbReference>
<keyword evidence="7" id="KW-1185">Reference proteome</keyword>
<gene>
    <name evidence="6" type="ORF">EFD62_05900</name>
</gene>
<dbReference type="GO" id="GO:0015768">
    <property type="term" value="P:maltose transport"/>
    <property type="evidence" value="ECO:0007669"/>
    <property type="project" value="TreeGrafter"/>
</dbReference>
<dbReference type="CDD" id="cd14747">
    <property type="entry name" value="PBP2_MalE"/>
    <property type="match status" value="1"/>
</dbReference>
<evidence type="ECO:0000256" key="4">
    <source>
        <dbReference type="SAM" id="MobiDB-lite"/>
    </source>
</evidence>
<reference evidence="7" key="1">
    <citation type="submission" date="2018-11" db="EMBL/GenBank/DDBJ databases">
        <title>Genome sequencing of a novel mesophilic and cellulolytic organism within the genus Hungateiclostridium.</title>
        <authorList>
            <person name="Rettenmaier R."/>
            <person name="Liebl W."/>
            <person name="Zverlov V."/>
        </authorList>
    </citation>
    <scope>NUCLEOTIDE SEQUENCE [LARGE SCALE GENOMIC DNA]</scope>
    <source>
        <strain evidence="7">N2K1</strain>
    </source>
</reference>
<feature type="compositionally biased region" description="Polar residues" evidence="4">
    <location>
        <begin position="28"/>
        <end position="43"/>
    </location>
</feature>
<feature type="region of interest" description="Disordered" evidence="4">
    <location>
        <begin position="24"/>
        <end position="46"/>
    </location>
</feature>
<organism evidence="6 7">
    <name type="scientific">Acetivibrio mesophilus</name>
    <dbReference type="NCBI Taxonomy" id="2487273"/>
    <lineage>
        <taxon>Bacteria</taxon>
        <taxon>Bacillati</taxon>
        <taxon>Bacillota</taxon>
        <taxon>Clostridia</taxon>
        <taxon>Eubacteriales</taxon>
        <taxon>Oscillospiraceae</taxon>
        <taxon>Acetivibrio</taxon>
    </lineage>
</organism>
<dbReference type="GO" id="GO:0055052">
    <property type="term" value="C:ATP-binding cassette (ABC) transporter complex, substrate-binding subunit-containing"/>
    <property type="evidence" value="ECO:0007669"/>
    <property type="project" value="TreeGrafter"/>
</dbReference>
<dbReference type="Proteomes" id="UP000289166">
    <property type="component" value="Unassembled WGS sequence"/>
</dbReference>
<keyword evidence="3 5" id="KW-0732">Signal</keyword>
<dbReference type="AlphaFoldDB" id="A0A4Q0I9Z4"/>
<keyword evidence="2" id="KW-0813">Transport</keyword>
<feature type="signal peptide" evidence="5">
    <location>
        <begin position="1"/>
        <end position="19"/>
    </location>
</feature>
<dbReference type="OrthoDB" id="9808332at2"/>
<dbReference type="Gene3D" id="3.40.190.10">
    <property type="entry name" value="Periplasmic binding protein-like II"/>
    <property type="match status" value="2"/>
</dbReference>
<dbReference type="GO" id="GO:1901982">
    <property type="term" value="F:maltose binding"/>
    <property type="evidence" value="ECO:0007669"/>
    <property type="project" value="TreeGrafter"/>
</dbReference>
<evidence type="ECO:0000256" key="1">
    <source>
        <dbReference type="ARBA" id="ARBA00008520"/>
    </source>
</evidence>
<evidence type="ECO:0000256" key="2">
    <source>
        <dbReference type="ARBA" id="ARBA00022448"/>
    </source>
</evidence>
<dbReference type="PANTHER" id="PTHR30061:SF50">
    <property type="entry name" value="MALTOSE_MALTODEXTRIN-BINDING PERIPLASMIC PROTEIN"/>
    <property type="match status" value="1"/>
</dbReference>
<dbReference type="SUPFAM" id="SSF53850">
    <property type="entry name" value="Periplasmic binding protein-like II"/>
    <property type="match status" value="1"/>
</dbReference>
<accession>A0A4Q0I9Z4</accession>
<evidence type="ECO:0000256" key="5">
    <source>
        <dbReference type="SAM" id="SignalP"/>
    </source>
</evidence>
<name>A0A4Q0I9Z4_9FIRM</name>
<comment type="similarity">
    <text evidence="1">Belongs to the bacterial solute-binding protein 1 family.</text>
</comment>
<dbReference type="PROSITE" id="PS51257">
    <property type="entry name" value="PROKAR_LIPOPROTEIN"/>
    <property type="match status" value="1"/>
</dbReference>